<evidence type="ECO:0000313" key="1">
    <source>
        <dbReference type="EMBL" id="KYG63894.1"/>
    </source>
</evidence>
<name>A0A150WJM9_BDEBC</name>
<protein>
    <submittedName>
        <fullName evidence="1">Uncharacterized protein</fullName>
    </submittedName>
</protein>
<accession>A0A150WJM9</accession>
<sequence length="320" mass="34535">MFVNAIFALIVLVLSACSNVLPGALLLNQNGNGEGRIFEEPPVSFQPTEKPTRPVSPALLQQVFGNLKSASAYIPDDAAYFSSVIVGDTARDIYYGGYDQSRAMQKLTPEGRAFVKTLLKNCRLNPAKKTESGRAQPGGSVRMNLTLSSSGANCGYVLNKSVQKSRNFSNVSGDGKASRWSESVSTTIEDHRELRDPDIQGLSQIISLHFINKVTGMVGYKASNLGFEINANLKGSGKAEVQFANGMKLSGPVHSETTTVDGKTTVKVRFLGSTPQGDILILVIRDDVNVLKVYVNGEVAPPEILDAFGLNLMEVASRRY</sequence>
<keyword evidence="2" id="KW-1185">Reference proteome</keyword>
<proteinExistence type="predicted"/>
<dbReference type="Proteomes" id="UP000075320">
    <property type="component" value="Unassembled WGS sequence"/>
</dbReference>
<dbReference type="AlphaFoldDB" id="A0A150WJM9"/>
<gene>
    <name evidence="1" type="ORF">AZI86_13840</name>
</gene>
<dbReference type="EMBL" id="LUKE01000003">
    <property type="protein sequence ID" value="KYG63894.1"/>
    <property type="molecule type" value="Genomic_DNA"/>
</dbReference>
<organism evidence="1 2">
    <name type="scientific">Bdellovibrio bacteriovorus</name>
    <dbReference type="NCBI Taxonomy" id="959"/>
    <lineage>
        <taxon>Bacteria</taxon>
        <taxon>Pseudomonadati</taxon>
        <taxon>Bdellovibrionota</taxon>
        <taxon>Bdellovibrionia</taxon>
        <taxon>Bdellovibrionales</taxon>
        <taxon>Pseudobdellovibrionaceae</taxon>
        <taxon>Bdellovibrio</taxon>
    </lineage>
</organism>
<reference evidence="1 2" key="1">
    <citation type="submission" date="2016-03" db="EMBL/GenBank/DDBJ databases">
        <authorList>
            <person name="Ploux O."/>
        </authorList>
    </citation>
    <scope>NUCLEOTIDE SEQUENCE [LARGE SCALE GENOMIC DNA]</scope>
    <source>
        <strain evidence="1 2">R0</strain>
    </source>
</reference>
<evidence type="ECO:0000313" key="2">
    <source>
        <dbReference type="Proteomes" id="UP000075320"/>
    </source>
</evidence>
<dbReference type="RefSeq" id="WP_061835788.1">
    <property type="nucleotide sequence ID" value="NZ_LUKE01000003.1"/>
</dbReference>
<comment type="caution">
    <text evidence="1">The sequence shown here is derived from an EMBL/GenBank/DDBJ whole genome shotgun (WGS) entry which is preliminary data.</text>
</comment>